<evidence type="ECO:0000256" key="5">
    <source>
        <dbReference type="ARBA" id="ARBA00023284"/>
    </source>
</evidence>
<evidence type="ECO:0000256" key="2">
    <source>
        <dbReference type="ARBA" id="ARBA00022448"/>
    </source>
</evidence>
<dbReference type="PANTHER" id="PTHR45663:SF11">
    <property type="entry name" value="GEO12009P1"/>
    <property type="match status" value="1"/>
</dbReference>
<keyword evidence="2" id="KW-0813">Transport</keyword>
<evidence type="ECO:0000259" key="7">
    <source>
        <dbReference type="PROSITE" id="PS51352"/>
    </source>
</evidence>
<organism evidence="8 9">
    <name type="scientific">Pseudonocardia oceani</name>
    <dbReference type="NCBI Taxonomy" id="2792013"/>
    <lineage>
        <taxon>Bacteria</taxon>
        <taxon>Bacillati</taxon>
        <taxon>Actinomycetota</taxon>
        <taxon>Actinomycetes</taxon>
        <taxon>Pseudonocardiales</taxon>
        <taxon>Pseudonocardiaceae</taxon>
        <taxon>Pseudonocardia</taxon>
    </lineage>
</organism>
<name>A0ABS6U6N7_9PSEU</name>
<reference evidence="8 9" key="1">
    <citation type="submission" date="2020-11" db="EMBL/GenBank/DDBJ databases">
        <title>Pseudonocardia abyssalis sp. nov. and Pseudonocardia oceani sp. nov., description and phylogenomic analysis of two novel actinomycetes isolated from the deep Southern Ocean.</title>
        <authorList>
            <person name="Parra J."/>
        </authorList>
    </citation>
    <scope>NUCLEOTIDE SEQUENCE [LARGE SCALE GENOMIC DNA]</scope>
    <source>
        <strain evidence="9">KRD185</strain>
    </source>
</reference>
<dbReference type="InterPro" id="IPR005746">
    <property type="entry name" value="Thioredoxin"/>
</dbReference>
<keyword evidence="4" id="KW-1015">Disulfide bond</keyword>
<keyword evidence="5" id="KW-0676">Redox-active center</keyword>
<dbReference type="CDD" id="cd02947">
    <property type="entry name" value="TRX_family"/>
    <property type="match status" value="1"/>
</dbReference>
<evidence type="ECO:0000256" key="6">
    <source>
        <dbReference type="PIRNR" id="PIRNR000077"/>
    </source>
</evidence>
<comment type="caution">
    <text evidence="8">The sequence shown here is derived from an EMBL/GenBank/DDBJ whole genome shotgun (WGS) entry which is preliminary data.</text>
</comment>
<dbReference type="Proteomes" id="UP000694300">
    <property type="component" value="Unassembled WGS sequence"/>
</dbReference>
<dbReference type="EMBL" id="JADQDF010000001">
    <property type="protein sequence ID" value="MBW0127893.1"/>
    <property type="molecule type" value="Genomic_DNA"/>
</dbReference>
<gene>
    <name evidence="8" type="ORF">I4I82_09350</name>
</gene>
<dbReference type="PROSITE" id="PS00194">
    <property type="entry name" value="THIOREDOXIN_1"/>
    <property type="match status" value="1"/>
</dbReference>
<dbReference type="RefSeq" id="WP_218589515.1">
    <property type="nucleotide sequence ID" value="NZ_JADQDE010000010.1"/>
</dbReference>
<dbReference type="Pfam" id="PF00085">
    <property type="entry name" value="Thioredoxin"/>
    <property type="match status" value="1"/>
</dbReference>
<dbReference type="PIRSF" id="PIRSF000077">
    <property type="entry name" value="Thioredoxin"/>
    <property type="match status" value="1"/>
</dbReference>
<keyword evidence="3" id="KW-0249">Electron transport</keyword>
<dbReference type="InterPro" id="IPR013766">
    <property type="entry name" value="Thioredoxin_domain"/>
</dbReference>
<dbReference type="PROSITE" id="PS51352">
    <property type="entry name" value="THIOREDOXIN_2"/>
    <property type="match status" value="1"/>
</dbReference>
<comment type="similarity">
    <text evidence="1 6">Belongs to the thioredoxin family.</text>
</comment>
<accession>A0ABS6U6N7</accession>
<keyword evidence="9" id="KW-1185">Reference proteome</keyword>
<proteinExistence type="inferred from homology"/>
<evidence type="ECO:0000313" key="9">
    <source>
        <dbReference type="Proteomes" id="UP000694300"/>
    </source>
</evidence>
<feature type="domain" description="Thioredoxin" evidence="7">
    <location>
        <begin position="1"/>
        <end position="105"/>
    </location>
</feature>
<dbReference type="InterPro" id="IPR017937">
    <property type="entry name" value="Thioredoxin_CS"/>
</dbReference>
<evidence type="ECO:0000313" key="8">
    <source>
        <dbReference type="EMBL" id="MBW0127893.1"/>
    </source>
</evidence>
<dbReference type="PANTHER" id="PTHR45663">
    <property type="entry name" value="GEO12009P1"/>
    <property type="match status" value="1"/>
</dbReference>
<evidence type="ECO:0000256" key="4">
    <source>
        <dbReference type="ARBA" id="ARBA00023157"/>
    </source>
</evidence>
<evidence type="ECO:0000256" key="1">
    <source>
        <dbReference type="ARBA" id="ARBA00008987"/>
    </source>
</evidence>
<protein>
    <recommendedName>
        <fullName evidence="6">Thioredoxin</fullName>
    </recommendedName>
</protein>
<sequence length="115" mass="12192">MITVTDATFDALVLAAELPVLLDFTADWCPPCRMIEPVLREIAAEQEGRLVVARLDVDANPLTARAAGVMGMPTLSLYVGGRVVAQVVGARPKAALLRAVEPHLPAPTPTRAPAR</sequence>
<evidence type="ECO:0000256" key="3">
    <source>
        <dbReference type="ARBA" id="ARBA00022982"/>
    </source>
</evidence>